<sequence length="450" mass="50699">MTIPAHLSEEYAAILNELTSSLEMKRPVDVLQFCSDFFQAKLAEQQQIWPGQQHHQHHYFDEHAVDGNKRKTGLIMKEIVPYKKHKDMMLDPNSNETLMMHPTALMATSPSPSGAEPVPTLQSSYEPYSTSDEEEDEEDDLFEDEDTFGGELPDFSSSGLSYNRGRRTSVSAESMTPSRNKPHIKKVIPKTEAQRERIKLAIANNFLFRNLDENQDEDVVNAMAEKVVRANEQVIEQGAIGDYFYIVESGSLDCYIDGSKVTTYGPAGSFGELALMYNSPRAATIRATTDGILWALDRVTFRRILMENTAQKRYMYETFLAEVPILTSLDSYERFKIADALETVVFEAGETVIEQGSVGENFYLIESGEAAFFQRTPQGEQKEINCLGKGAYFGELALINDSPRAATVVARGRLRCATLGKRGFKRLLGPIMDILKRNSENYARIMREVE</sequence>
<feature type="binding site" evidence="9">
    <location>
        <position position="281"/>
    </location>
    <ligand>
        <name>3',5'-cyclic AMP</name>
        <dbReference type="ChEBI" id="CHEBI:58165"/>
        <label>1</label>
    </ligand>
</feature>
<evidence type="ECO:0000256" key="2">
    <source>
        <dbReference type="ARBA" id="ARBA00020355"/>
    </source>
</evidence>
<dbReference type="Pfam" id="PF00027">
    <property type="entry name" value="cNMP_binding"/>
    <property type="match status" value="2"/>
</dbReference>
<evidence type="ECO:0000256" key="4">
    <source>
        <dbReference type="ARBA" id="ARBA00022566"/>
    </source>
</evidence>
<dbReference type="InterPro" id="IPR018488">
    <property type="entry name" value="cNMP-bd_CS"/>
</dbReference>
<dbReference type="FunFam" id="2.60.120.10:FF:000039">
    <property type="entry name" value="cAMP-dependent protein kinase regulatory subunit"/>
    <property type="match status" value="1"/>
</dbReference>
<reference evidence="12 13" key="1">
    <citation type="submission" date="2016-07" db="EMBL/GenBank/DDBJ databases">
        <title>Pervasive Adenine N6-methylation of Active Genes in Fungi.</title>
        <authorList>
            <consortium name="DOE Joint Genome Institute"/>
            <person name="Mondo S.J."/>
            <person name="Dannebaum R.O."/>
            <person name="Kuo R.C."/>
            <person name="Labutti K."/>
            <person name="Haridas S."/>
            <person name="Kuo A."/>
            <person name="Salamov A."/>
            <person name="Ahrendt S.R."/>
            <person name="Lipzen A."/>
            <person name="Sullivan W."/>
            <person name="Andreopoulos W.B."/>
            <person name="Clum A."/>
            <person name="Lindquist E."/>
            <person name="Daum C."/>
            <person name="Ramamoorthy G.K."/>
            <person name="Gryganskyi A."/>
            <person name="Culley D."/>
            <person name="Magnuson J.K."/>
            <person name="James T.Y."/>
            <person name="O'Malley M.A."/>
            <person name="Stajich J.E."/>
            <person name="Spatafora J.W."/>
            <person name="Visel A."/>
            <person name="Grigoriev I.V."/>
        </authorList>
    </citation>
    <scope>NUCLEOTIDE SEQUENCE [LARGE SCALE GENOMIC DNA]</scope>
    <source>
        <strain evidence="12 13">NRRL 2496</strain>
    </source>
</reference>
<evidence type="ECO:0000256" key="9">
    <source>
        <dbReference type="PIRSR" id="PIRSR000548-1"/>
    </source>
</evidence>
<keyword evidence="4 8" id="KW-0116">cAMP-binding</keyword>
<keyword evidence="5" id="KW-0677">Repeat</keyword>
<dbReference type="CDD" id="cd12098">
    <property type="entry name" value="DD_R_ScPKA-like"/>
    <property type="match status" value="1"/>
</dbReference>
<dbReference type="InParanoid" id="A0A1X2H6W4"/>
<dbReference type="GO" id="GO:0033554">
    <property type="term" value="P:cellular response to stress"/>
    <property type="evidence" value="ECO:0007669"/>
    <property type="project" value="UniProtKB-ARBA"/>
</dbReference>
<dbReference type="AlphaFoldDB" id="A0A1X2H6W4"/>
<feature type="compositionally biased region" description="Acidic residues" evidence="10">
    <location>
        <begin position="131"/>
        <end position="148"/>
    </location>
</feature>
<feature type="domain" description="Cyclic nucleotide-binding" evidence="11">
    <location>
        <begin position="325"/>
        <end position="445"/>
    </location>
</feature>
<gene>
    <name evidence="12" type="ORF">BCR43DRAFT_565295</name>
</gene>
<dbReference type="PRINTS" id="PR00103">
    <property type="entry name" value="CAMPKINASE"/>
</dbReference>
<evidence type="ECO:0000256" key="7">
    <source>
        <dbReference type="ARBA" id="ARBA00023149"/>
    </source>
</evidence>
<dbReference type="InterPro" id="IPR018490">
    <property type="entry name" value="cNMP-bd_dom_sf"/>
</dbReference>
<evidence type="ECO:0000256" key="6">
    <source>
        <dbReference type="ARBA" id="ARBA00022741"/>
    </source>
</evidence>
<dbReference type="GO" id="GO:0005829">
    <property type="term" value="C:cytosol"/>
    <property type="evidence" value="ECO:0007669"/>
    <property type="project" value="TreeGrafter"/>
</dbReference>
<dbReference type="SMART" id="SM00394">
    <property type="entry name" value="RIIa"/>
    <property type="match status" value="1"/>
</dbReference>
<dbReference type="InterPro" id="IPR003117">
    <property type="entry name" value="cAMP_dep_PK_reg_su_I/II_a/b"/>
</dbReference>
<dbReference type="EMBL" id="MCGN01000008">
    <property type="protein sequence ID" value="ORY93759.1"/>
    <property type="molecule type" value="Genomic_DNA"/>
</dbReference>
<evidence type="ECO:0000256" key="8">
    <source>
        <dbReference type="PIRNR" id="PIRNR000548"/>
    </source>
</evidence>
<dbReference type="Pfam" id="PF02197">
    <property type="entry name" value="RIIa"/>
    <property type="match status" value="1"/>
</dbReference>
<keyword evidence="3" id="KW-0597">Phosphoprotein</keyword>
<dbReference type="PROSITE" id="PS00888">
    <property type="entry name" value="CNMP_BINDING_1"/>
    <property type="match status" value="1"/>
</dbReference>
<dbReference type="GO" id="GO:0034236">
    <property type="term" value="F:protein kinase A catalytic subunit binding"/>
    <property type="evidence" value="ECO:0007669"/>
    <property type="project" value="TreeGrafter"/>
</dbReference>
<dbReference type="OMA" id="QIEYHIS"/>
<evidence type="ECO:0000256" key="5">
    <source>
        <dbReference type="ARBA" id="ARBA00022737"/>
    </source>
</evidence>
<dbReference type="Proteomes" id="UP000242180">
    <property type="component" value="Unassembled WGS sequence"/>
</dbReference>
<evidence type="ECO:0000313" key="12">
    <source>
        <dbReference type="EMBL" id="ORY93759.1"/>
    </source>
</evidence>
<accession>A0A1X2H6W4</accession>
<dbReference type="PANTHER" id="PTHR11635:SF152">
    <property type="entry name" value="CAMP-DEPENDENT PROTEIN KINASE TYPE I REGULATORY SUBUNIT-RELATED"/>
    <property type="match status" value="1"/>
</dbReference>
<dbReference type="InterPro" id="IPR014710">
    <property type="entry name" value="RmlC-like_jellyroll"/>
</dbReference>
<evidence type="ECO:0000256" key="1">
    <source>
        <dbReference type="ARBA" id="ARBA00005753"/>
    </source>
</evidence>
<dbReference type="PROSITE" id="PS50042">
    <property type="entry name" value="CNMP_BINDING_3"/>
    <property type="match status" value="2"/>
</dbReference>
<dbReference type="InterPro" id="IPR012198">
    <property type="entry name" value="cAMP_dep_PK_reg_su"/>
</dbReference>
<feature type="binding site" evidence="9">
    <location>
        <position position="404"/>
    </location>
    <ligand>
        <name>3',5'-cyclic AMP</name>
        <dbReference type="ChEBI" id="CHEBI:58165"/>
        <label>2</label>
    </ligand>
</feature>
<comment type="subunit">
    <text evidence="8">Tetramer, composed of 2 regulatory (R) and 2 catalytic (C) subunits. In the presence of cAMP it dissociates into 2 active monomeric C subunits and an R dimer.</text>
</comment>
<feature type="compositionally biased region" description="Polar residues" evidence="10">
    <location>
        <begin position="168"/>
        <end position="179"/>
    </location>
</feature>
<evidence type="ECO:0000256" key="10">
    <source>
        <dbReference type="SAM" id="MobiDB-lite"/>
    </source>
</evidence>
<dbReference type="SMART" id="SM00100">
    <property type="entry name" value="cNMP"/>
    <property type="match status" value="2"/>
</dbReference>
<dbReference type="GO" id="GO:0030552">
    <property type="term" value="F:cAMP binding"/>
    <property type="evidence" value="ECO:0007669"/>
    <property type="project" value="UniProtKB-KW"/>
</dbReference>
<dbReference type="OrthoDB" id="417078at2759"/>
<feature type="domain" description="Cyclic nucleotide-binding" evidence="11">
    <location>
        <begin position="207"/>
        <end position="322"/>
    </location>
</feature>
<dbReference type="PANTHER" id="PTHR11635">
    <property type="entry name" value="CAMP-DEPENDENT PROTEIN KINASE REGULATORY CHAIN"/>
    <property type="match status" value="1"/>
</dbReference>
<dbReference type="STRING" id="13706.A0A1X2H6W4"/>
<dbReference type="GO" id="GO:0005634">
    <property type="term" value="C:nucleus"/>
    <property type="evidence" value="ECO:0007669"/>
    <property type="project" value="TreeGrafter"/>
</dbReference>
<feature type="compositionally biased region" description="Polar residues" evidence="10">
    <location>
        <begin position="120"/>
        <end position="130"/>
    </location>
</feature>
<dbReference type="GO" id="GO:0004862">
    <property type="term" value="F:cAMP-dependent protein kinase inhibitor activity"/>
    <property type="evidence" value="ECO:0007669"/>
    <property type="project" value="TreeGrafter"/>
</dbReference>
<dbReference type="InterPro" id="IPR000595">
    <property type="entry name" value="cNMP-bd_dom"/>
</dbReference>
<comment type="caution">
    <text evidence="12">The sequence shown here is derived from an EMBL/GenBank/DDBJ whole genome shotgun (WGS) entry which is preliminary data.</text>
</comment>
<dbReference type="FunFam" id="2.60.120.10:FF:000006">
    <property type="entry name" value="cAMP-dependent protein kinase type I-alpha regulatory subunit"/>
    <property type="match status" value="1"/>
</dbReference>
<evidence type="ECO:0000259" key="11">
    <source>
        <dbReference type="PROSITE" id="PS50042"/>
    </source>
</evidence>
<dbReference type="SUPFAM" id="SSF51206">
    <property type="entry name" value="cAMP-binding domain-like"/>
    <property type="match status" value="2"/>
</dbReference>
<dbReference type="PIRSF" id="PIRSF000548">
    <property type="entry name" value="PK_regulatory"/>
    <property type="match status" value="1"/>
</dbReference>
<dbReference type="FunCoup" id="A0A1X2H6W4">
    <property type="interactions" value="372"/>
</dbReference>
<keyword evidence="7 8" id="KW-0114">cAMP</keyword>
<keyword evidence="13" id="KW-1185">Reference proteome</keyword>
<dbReference type="CDD" id="cd00038">
    <property type="entry name" value="CAP_ED"/>
    <property type="match status" value="2"/>
</dbReference>
<dbReference type="GO" id="GO:0005952">
    <property type="term" value="C:cAMP-dependent protein kinase complex"/>
    <property type="evidence" value="ECO:0007669"/>
    <property type="project" value="InterPro"/>
</dbReference>
<name>A0A1X2H6W4_SYNRA</name>
<comment type="similarity">
    <text evidence="1 8">Belongs to the cAMP-dependent kinase regulatory chain family.</text>
</comment>
<protein>
    <recommendedName>
        <fullName evidence="2 8">cAMP-dependent protein kinase regulatory subunit</fullName>
    </recommendedName>
</protein>
<evidence type="ECO:0000313" key="13">
    <source>
        <dbReference type="Proteomes" id="UP000242180"/>
    </source>
</evidence>
<dbReference type="InterPro" id="IPR050503">
    <property type="entry name" value="cAMP-dep_PK_reg_su-like"/>
</dbReference>
<keyword evidence="6 8" id="KW-0547">Nucleotide-binding</keyword>
<dbReference type="Gene3D" id="2.60.120.10">
    <property type="entry name" value="Jelly Rolls"/>
    <property type="match status" value="2"/>
</dbReference>
<evidence type="ECO:0000256" key="3">
    <source>
        <dbReference type="ARBA" id="ARBA00022553"/>
    </source>
</evidence>
<feature type="region of interest" description="Disordered" evidence="10">
    <location>
        <begin position="105"/>
        <end position="184"/>
    </location>
</feature>
<feature type="binding site" evidence="9">
    <location>
        <position position="272"/>
    </location>
    <ligand>
        <name>3',5'-cyclic AMP</name>
        <dbReference type="ChEBI" id="CHEBI:58165"/>
        <label>1</label>
    </ligand>
</feature>
<feature type="binding site" evidence="9">
    <location>
        <position position="395"/>
    </location>
    <ligand>
        <name>3',5'-cyclic AMP</name>
        <dbReference type="ChEBI" id="CHEBI:58165"/>
        <label>2</label>
    </ligand>
</feature>
<dbReference type="PROSITE" id="PS00889">
    <property type="entry name" value="CNMP_BINDING_2"/>
    <property type="match status" value="2"/>
</dbReference>
<organism evidence="12 13">
    <name type="scientific">Syncephalastrum racemosum</name>
    <name type="common">Filamentous fungus</name>
    <dbReference type="NCBI Taxonomy" id="13706"/>
    <lineage>
        <taxon>Eukaryota</taxon>
        <taxon>Fungi</taxon>
        <taxon>Fungi incertae sedis</taxon>
        <taxon>Mucoromycota</taxon>
        <taxon>Mucoromycotina</taxon>
        <taxon>Mucoromycetes</taxon>
        <taxon>Mucorales</taxon>
        <taxon>Syncephalastraceae</taxon>
        <taxon>Syncephalastrum</taxon>
    </lineage>
</organism>
<proteinExistence type="inferred from homology"/>